<dbReference type="InterPro" id="IPR024079">
    <property type="entry name" value="MetalloPept_cat_dom_sf"/>
</dbReference>
<evidence type="ECO:0000259" key="11">
    <source>
        <dbReference type="Pfam" id="PF05649"/>
    </source>
</evidence>
<dbReference type="PRINTS" id="PR00786">
    <property type="entry name" value="NEPRILYSIN"/>
</dbReference>
<dbReference type="EMBL" id="SPLM01000148">
    <property type="protein sequence ID" value="TMW55363.1"/>
    <property type="molecule type" value="Genomic_DNA"/>
</dbReference>
<dbReference type="Gene3D" id="3.40.390.10">
    <property type="entry name" value="Collagenase (Catalytic Domain)"/>
    <property type="match status" value="1"/>
</dbReference>
<dbReference type="PANTHER" id="PTHR11733:SF167">
    <property type="entry name" value="FI17812P1-RELATED"/>
    <property type="match status" value="1"/>
</dbReference>
<dbReference type="Pfam" id="PF05649">
    <property type="entry name" value="Peptidase_M13_N"/>
    <property type="match status" value="1"/>
</dbReference>
<comment type="caution">
    <text evidence="12">The sequence shown here is derived from an EMBL/GenBank/DDBJ whole genome shotgun (WGS) entry which is preliminary data.</text>
</comment>
<keyword evidence="4" id="KW-0479">Metal-binding</keyword>
<organism evidence="12 13">
    <name type="scientific">Pythium oligandrum</name>
    <name type="common">Mycoparasitic fungus</name>
    <dbReference type="NCBI Taxonomy" id="41045"/>
    <lineage>
        <taxon>Eukaryota</taxon>
        <taxon>Sar</taxon>
        <taxon>Stramenopiles</taxon>
        <taxon>Oomycota</taxon>
        <taxon>Peronosporomycetes</taxon>
        <taxon>Pythiales</taxon>
        <taxon>Pythiaceae</taxon>
        <taxon>Pythium</taxon>
    </lineage>
</organism>
<keyword evidence="5" id="KW-0378">Hydrolase</keyword>
<evidence type="ECO:0000256" key="3">
    <source>
        <dbReference type="ARBA" id="ARBA00022670"/>
    </source>
</evidence>
<protein>
    <submittedName>
        <fullName evidence="12">Uncharacterized protein</fullName>
    </submittedName>
</protein>
<accession>A0A8K1FDZ6</accession>
<keyword evidence="13" id="KW-1185">Reference proteome</keyword>
<name>A0A8K1FDZ6_PYTOL</name>
<evidence type="ECO:0000313" key="13">
    <source>
        <dbReference type="Proteomes" id="UP000794436"/>
    </source>
</evidence>
<dbReference type="Pfam" id="PF01431">
    <property type="entry name" value="Peptidase_M13"/>
    <property type="match status" value="1"/>
</dbReference>
<dbReference type="GO" id="GO:0005886">
    <property type="term" value="C:plasma membrane"/>
    <property type="evidence" value="ECO:0007669"/>
    <property type="project" value="TreeGrafter"/>
</dbReference>
<evidence type="ECO:0000259" key="10">
    <source>
        <dbReference type="Pfam" id="PF01431"/>
    </source>
</evidence>
<evidence type="ECO:0000256" key="9">
    <source>
        <dbReference type="SAM" id="MobiDB-lite"/>
    </source>
</evidence>
<keyword evidence="7" id="KW-0482">Metalloprotease</keyword>
<dbReference type="GO" id="GO:0016485">
    <property type="term" value="P:protein processing"/>
    <property type="evidence" value="ECO:0007669"/>
    <property type="project" value="TreeGrafter"/>
</dbReference>
<feature type="region of interest" description="Disordered" evidence="9">
    <location>
        <begin position="27"/>
        <end position="56"/>
    </location>
</feature>
<dbReference type="CDD" id="cd08662">
    <property type="entry name" value="M13"/>
    <property type="match status" value="1"/>
</dbReference>
<dbReference type="InterPro" id="IPR018497">
    <property type="entry name" value="Peptidase_M13_C"/>
</dbReference>
<evidence type="ECO:0000256" key="7">
    <source>
        <dbReference type="ARBA" id="ARBA00023049"/>
    </source>
</evidence>
<dbReference type="OrthoDB" id="6475849at2759"/>
<keyword evidence="6" id="KW-0862">Zinc</keyword>
<feature type="domain" description="Peptidase M13 N-terminal" evidence="11">
    <location>
        <begin position="328"/>
        <end position="641"/>
    </location>
</feature>
<evidence type="ECO:0000256" key="4">
    <source>
        <dbReference type="ARBA" id="ARBA00022723"/>
    </source>
</evidence>
<reference evidence="12" key="1">
    <citation type="submission" date="2019-03" db="EMBL/GenBank/DDBJ databases">
        <title>Long read genome sequence of the mycoparasitic Pythium oligandrum ATCC 38472 isolated from sugarbeet rhizosphere.</title>
        <authorList>
            <person name="Gaulin E."/>
        </authorList>
    </citation>
    <scope>NUCLEOTIDE SEQUENCE</scope>
    <source>
        <strain evidence="12">ATCC 38472_TT</strain>
    </source>
</reference>
<dbReference type="GO" id="GO:0046872">
    <property type="term" value="F:metal ion binding"/>
    <property type="evidence" value="ECO:0007669"/>
    <property type="project" value="UniProtKB-KW"/>
</dbReference>
<gene>
    <name evidence="12" type="ORF">Poli38472_013254</name>
</gene>
<comment type="cofactor">
    <cofactor evidence="1">
        <name>Zn(2+)</name>
        <dbReference type="ChEBI" id="CHEBI:29105"/>
    </cofactor>
</comment>
<dbReference type="Proteomes" id="UP000794436">
    <property type="component" value="Unassembled WGS sequence"/>
</dbReference>
<proteinExistence type="inferred from homology"/>
<evidence type="ECO:0000256" key="2">
    <source>
        <dbReference type="ARBA" id="ARBA00007357"/>
    </source>
</evidence>
<evidence type="ECO:0000256" key="5">
    <source>
        <dbReference type="ARBA" id="ARBA00022801"/>
    </source>
</evidence>
<dbReference type="AlphaFoldDB" id="A0A8K1FDZ6"/>
<dbReference type="GO" id="GO:0004222">
    <property type="term" value="F:metalloendopeptidase activity"/>
    <property type="evidence" value="ECO:0007669"/>
    <property type="project" value="InterPro"/>
</dbReference>
<evidence type="ECO:0000256" key="8">
    <source>
        <dbReference type="SAM" id="Coils"/>
    </source>
</evidence>
<evidence type="ECO:0000256" key="6">
    <source>
        <dbReference type="ARBA" id="ARBA00022833"/>
    </source>
</evidence>
<dbReference type="PROSITE" id="PS51885">
    <property type="entry name" value="NEPRILYSIN"/>
    <property type="match status" value="1"/>
</dbReference>
<dbReference type="SUPFAM" id="SSF55486">
    <property type="entry name" value="Metalloproteases ('zincins'), catalytic domain"/>
    <property type="match status" value="1"/>
</dbReference>
<keyword evidence="8" id="KW-0175">Coiled coil</keyword>
<evidence type="ECO:0000256" key="1">
    <source>
        <dbReference type="ARBA" id="ARBA00001947"/>
    </source>
</evidence>
<dbReference type="PANTHER" id="PTHR11733">
    <property type="entry name" value="ZINC METALLOPROTEASE FAMILY M13 NEPRILYSIN-RELATED"/>
    <property type="match status" value="1"/>
</dbReference>
<feature type="domain" description="Peptidase M13 C-terminal" evidence="10">
    <location>
        <begin position="695"/>
        <end position="846"/>
    </location>
</feature>
<keyword evidence="3" id="KW-0645">Protease</keyword>
<evidence type="ECO:0000313" key="12">
    <source>
        <dbReference type="EMBL" id="TMW55363.1"/>
    </source>
</evidence>
<feature type="coiled-coil region" evidence="8">
    <location>
        <begin position="59"/>
        <end position="93"/>
    </location>
</feature>
<dbReference type="InterPro" id="IPR000718">
    <property type="entry name" value="Peptidase_M13"/>
</dbReference>
<comment type="similarity">
    <text evidence="2">Belongs to the peptidase M13 family.</text>
</comment>
<sequence>MEHVEEEATLRALLSFLDSVEGNALVDPSLSPDASDQSPMVSPKHSPTIETRVPKKKRRNRLKVEIDDLREQARELETQLAFLRSHRGQANAQSVAVSSTSSEMVGMWKNVAARQFLQRQEAQLLNANLRDMVATKAKILDSITRLTQRGGILSKSQMEQANSILRSFQDWKPSWISTKYTHLMAIVEAMYEHRDFAFPVDMFAPGDLHCVQEQGVSPRNEPVFLNVYHGFLTPLEYHAAADVIANVLGGPTRVITRGHHNEDVWEHGVSMTVSSANWPEVCHQVITGRRFAVNNRHLILLAGETYASPSVPYIFRYEKWIEIAPFAKGTEHLQKDLARIAGVSNKTDLFKLSGDLSPIGHKFLVEARVNAGMKNVSTNAFYIGPGSLVLPDKSIYLDNATFAAVEPFCRKYISTILTLASNSSDNQSHPNNTSNTTEAEDAIINIEKSLATILPTGEEEGIVNIYNPVKYSDAIKEWPLTFGALADGIRLTELSSLNDTSNVIVTTPAYFDRAEKLVDIIDVKDLKIYLTFLYLNSCVSYLGQPFLDARFEFFEKNLSGSLAMPPRERTCTEAQITFFPVLVGEYYAQKMFDASREEYANLLVASLDSAMADHIAKLDWLDDQTRAKAEEKLKMITNHVGRSTQKKNYPFTLTRDDYLLNVLTIKNNDWAESLQKIGQEVDRTEWILSGATVGAYYTPTLNQIIFPAAIWQPPFYRNDSHPVQNFGAIGVLVGHEITHGFDSNGRLFDGEGKQANWWTNETALEFATRAECMMEQYSSFTVTGSNGTPISNVNGNLTISENIADNGGLGLAFDAYHAWAKSNGSFDSHGVADDEVDKLFFISLGQCGAPAFVIAMPSSSCWLTCTRLHTGVWTALP</sequence>
<dbReference type="InterPro" id="IPR008753">
    <property type="entry name" value="Peptidase_M13_N"/>
</dbReference>